<feature type="coiled-coil region" evidence="7">
    <location>
        <begin position="83"/>
        <end position="110"/>
    </location>
</feature>
<evidence type="ECO:0000256" key="6">
    <source>
        <dbReference type="ARBA" id="ARBA00023136"/>
    </source>
</evidence>
<evidence type="ECO:0000256" key="3">
    <source>
        <dbReference type="ARBA" id="ARBA00022448"/>
    </source>
</evidence>
<accession>A0A1I7HRC2</accession>
<dbReference type="EMBL" id="FPBO01000006">
    <property type="protein sequence ID" value="SFU63189.1"/>
    <property type="molecule type" value="Genomic_DNA"/>
</dbReference>
<keyword evidence="3" id="KW-0813">Transport</keyword>
<comment type="subcellular location">
    <subcellularLocation>
        <location evidence="1">Membrane</location>
        <topology evidence="1">Single-pass membrane protein</topology>
    </subcellularLocation>
</comment>
<dbReference type="PRINTS" id="PR01490">
    <property type="entry name" value="RTXTOXIND"/>
</dbReference>
<evidence type="ECO:0000256" key="1">
    <source>
        <dbReference type="ARBA" id="ARBA00004167"/>
    </source>
</evidence>
<keyword evidence="4" id="KW-0812">Transmembrane</keyword>
<evidence type="ECO:0000313" key="9">
    <source>
        <dbReference type="Proteomes" id="UP000199391"/>
    </source>
</evidence>
<evidence type="ECO:0000256" key="5">
    <source>
        <dbReference type="ARBA" id="ARBA00022989"/>
    </source>
</evidence>
<name>A0A1I7HRC2_9BURK</name>
<evidence type="ECO:0000256" key="7">
    <source>
        <dbReference type="SAM" id="Coils"/>
    </source>
</evidence>
<dbReference type="PANTHER" id="PTHR30386">
    <property type="entry name" value="MEMBRANE FUSION SUBUNIT OF EMRAB-TOLC MULTIDRUG EFFLUX PUMP"/>
    <property type="match status" value="1"/>
</dbReference>
<dbReference type="GO" id="GO:0009306">
    <property type="term" value="P:protein secretion"/>
    <property type="evidence" value="ECO:0007669"/>
    <property type="project" value="InterPro"/>
</dbReference>
<dbReference type="GO" id="GO:0016020">
    <property type="term" value="C:membrane"/>
    <property type="evidence" value="ECO:0007669"/>
    <property type="project" value="UniProtKB-SubCell"/>
</dbReference>
<keyword evidence="9" id="KW-1185">Reference proteome</keyword>
<keyword evidence="6" id="KW-0472">Membrane</keyword>
<evidence type="ECO:0000256" key="4">
    <source>
        <dbReference type="ARBA" id="ARBA00022692"/>
    </source>
</evidence>
<proteinExistence type="inferred from homology"/>
<dbReference type="Gene3D" id="2.40.30.170">
    <property type="match status" value="1"/>
</dbReference>
<dbReference type="PROSITE" id="PS00543">
    <property type="entry name" value="HLYD_FAMILY"/>
    <property type="match status" value="1"/>
</dbReference>
<reference evidence="9" key="1">
    <citation type="submission" date="2016-10" db="EMBL/GenBank/DDBJ databases">
        <authorList>
            <person name="Varghese N."/>
            <person name="Submissions S."/>
        </authorList>
    </citation>
    <scope>NUCLEOTIDE SEQUENCE [LARGE SCALE GENOMIC DNA]</scope>
    <source>
        <strain evidence="9">CGMCC 1.11014</strain>
    </source>
</reference>
<dbReference type="InterPro" id="IPR050739">
    <property type="entry name" value="MFP"/>
</dbReference>
<keyword evidence="7" id="KW-0175">Coiled coil</keyword>
<evidence type="ECO:0000256" key="2">
    <source>
        <dbReference type="ARBA" id="ARBA00009477"/>
    </source>
</evidence>
<organism evidence="8 9">
    <name type="scientific">Pseudoduganella namucuonensis</name>
    <dbReference type="NCBI Taxonomy" id="1035707"/>
    <lineage>
        <taxon>Bacteria</taxon>
        <taxon>Pseudomonadati</taxon>
        <taxon>Pseudomonadota</taxon>
        <taxon>Betaproteobacteria</taxon>
        <taxon>Burkholderiales</taxon>
        <taxon>Oxalobacteraceae</taxon>
        <taxon>Telluria group</taxon>
        <taxon>Pseudoduganella</taxon>
    </lineage>
</organism>
<dbReference type="STRING" id="1035707.SAMN05216552_1006126"/>
<dbReference type="InterPro" id="IPR006144">
    <property type="entry name" value="Secretion_HlyD_CS"/>
</dbReference>
<comment type="similarity">
    <text evidence="2">Belongs to the membrane fusion protein (MFP) (TC 8.A.1) family.</text>
</comment>
<dbReference type="PANTHER" id="PTHR30386:SF28">
    <property type="entry name" value="EXPORTED PROTEIN"/>
    <property type="match status" value="1"/>
</dbReference>
<keyword evidence="5" id="KW-1133">Transmembrane helix</keyword>
<evidence type="ECO:0000313" key="8">
    <source>
        <dbReference type="EMBL" id="SFU63189.1"/>
    </source>
</evidence>
<dbReference type="AlphaFoldDB" id="A0A1I7HRC2"/>
<protein>
    <submittedName>
        <fullName evidence="8">Membrane fusion protein</fullName>
    </submittedName>
</protein>
<gene>
    <name evidence="8" type="ORF">SAMN05216552_1006126</name>
</gene>
<sequence length="367" mass="39819">MTGLVIPNRGVIQLAAPQQGIITQIRASEGQAINVGDPLFVLSSERTSAKGETQASVNDALASRITHLRKELDQQGLQSANKHQEISARLENLHASMRQLESELVLQRQKTKIVRDLSSSLNELAAEGGVSQNAARQKAADLIEQETKISALEGQRLAVQRDIAALNALLSDLPLQGGREASQIKRGIEELKQQASESEAKRQLIVRAEQAGKLAGIVVDVGQAVTAEQRLANLLPKDSLLEAELYVPTKAAGFVRPGTEVLLRYDAYPYQKFGQFHGRVREISLTTIPLGELQRGRGLSSGSNSSPIDASEPVYRVRVSLDAQDVVAAGRAYSLKPGMQLSATLVLEHRTLLEWVLEPLLSISGRL</sequence>
<feature type="coiled-coil region" evidence="7">
    <location>
        <begin position="181"/>
        <end position="208"/>
    </location>
</feature>
<dbReference type="Gene3D" id="2.40.50.100">
    <property type="match status" value="1"/>
</dbReference>
<dbReference type="Proteomes" id="UP000199391">
    <property type="component" value="Unassembled WGS sequence"/>
</dbReference>